<keyword evidence="2" id="KW-1185">Reference proteome</keyword>
<name>A0ACB9X4D8_CHAAC</name>
<comment type="caution">
    <text evidence="1">The sequence shown here is derived from an EMBL/GenBank/DDBJ whole genome shotgun (WGS) entry which is preliminary data.</text>
</comment>
<dbReference type="Proteomes" id="UP001057452">
    <property type="component" value="Chromosome 9"/>
</dbReference>
<reference evidence="1" key="1">
    <citation type="submission" date="2022-05" db="EMBL/GenBank/DDBJ databases">
        <title>Chromosome-level genome of Chaenocephalus aceratus.</title>
        <authorList>
            <person name="Park H."/>
        </authorList>
    </citation>
    <scope>NUCLEOTIDE SEQUENCE</scope>
    <source>
        <strain evidence="1">KU_202001</strain>
    </source>
</reference>
<protein>
    <submittedName>
        <fullName evidence="1">Uncharacterized protein</fullName>
    </submittedName>
</protein>
<sequence length="659" mass="71162">MGESGSRRSTLVSRLPIFRRSSSKRQDSLPSSPSSGGQGNGVHTSSPSSTNSSSGSTGKRRSFFRTPSLNLSAKRNSDPRGSVKVVDAQSHATPLDSAATSKRRSPALRRRILKKRPLLPPPQPIEMSLQTVSVAQGPMRVTTPGSWMTTVEVVIANGRHGRKRYCPNLSPLTTRFSRTSDHSRPPEVNLEPPSSTTITPGAGGLTPGSWPGELGAGGESSLQSPMISEDRTTAITPSEFIPITEDSVSEVDPLPAPSPGPPVAPPASEPGPDVYPAPPESPPESPPAPENFSLVVSSSQVFFTPAQSSTEKPLLPDTSTANNTDYETAISLSEPETAVPCLPLREQSLEERREREEERKEVRDELSAVERKELVEKRKAGYQTETTSESEACVVFSEGCHANPEQSERKARRTRSIQERGSFCGCHEPRSSHLRKPHAASLCSSVSPYHEVMRMERRLRSSSEGAGGPRIHGNHKDAPGMEGCGLLKHRNNSSSSKLGSLDVLNYLGSSELDEDDLMLDLDLSDDQRHRHVSREDSSQSLASCLNLLPSPLDPSGDRIPGKEINQREPCRPTSLLPADWSSGLGLGREDEPLPPGLETLPLRLMQQDCTSVKTLLLRLRRTLQEPLDPSSDPNPQAAARLVAAALIVAASTKSIEIAV</sequence>
<feature type="non-terminal residue" evidence="1">
    <location>
        <position position="659"/>
    </location>
</feature>
<proteinExistence type="predicted"/>
<organism evidence="1 2">
    <name type="scientific">Chaenocephalus aceratus</name>
    <name type="common">Blackfin icefish</name>
    <name type="synonym">Chaenichthys aceratus</name>
    <dbReference type="NCBI Taxonomy" id="36190"/>
    <lineage>
        <taxon>Eukaryota</taxon>
        <taxon>Metazoa</taxon>
        <taxon>Chordata</taxon>
        <taxon>Craniata</taxon>
        <taxon>Vertebrata</taxon>
        <taxon>Euteleostomi</taxon>
        <taxon>Actinopterygii</taxon>
        <taxon>Neopterygii</taxon>
        <taxon>Teleostei</taxon>
        <taxon>Neoteleostei</taxon>
        <taxon>Acanthomorphata</taxon>
        <taxon>Eupercaria</taxon>
        <taxon>Perciformes</taxon>
        <taxon>Notothenioidei</taxon>
        <taxon>Channichthyidae</taxon>
        <taxon>Chaenocephalus</taxon>
    </lineage>
</organism>
<evidence type="ECO:0000313" key="1">
    <source>
        <dbReference type="EMBL" id="KAI4821292.1"/>
    </source>
</evidence>
<accession>A0ACB9X4D8</accession>
<dbReference type="EMBL" id="CM043793">
    <property type="protein sequence ID" value="KAI4821292.1"/>
    <property type="molecule type" value="Genomic_DNA"/>
</dbReference>
<evidence type="ECO:0000313" key="2">
    <source>
        <dbReference type="Proteomes" id="UP001057452"/>
    </source>
</evidence>
<gene>
    <name evidence="1" type="ORF">KUCAC02_029230</name>
</gene>